<dbReference type="GO" id="GO:0034599">
    <property type="term" value="P:cellular response to oxidative stress"/>
    <property type="evidence" value="ECO:0007669"/>
    <property type="project" value="TreeGrafter"/>
</dbReference>
<dbReference type="InterPro" id="IPR050162">
    <property type="entry name" value="MsrA_MetSO_reductase"/>
</dbReference>
<dbReference type="GO" id="GO:0005737">
    <property type="term" value="C:cytoplasm"/>
    <property type="evidence" value="ECO:0007669"/>
    <property type="project" value="TreeGrafter"/>
</dbReference>
<comment type="similarity">
    <text evidence="4">Belongs to the MsrA Met sulfoxide reductase family.</text>
</comment>
<comment type="catalytic activity">
    <reaction evidence="3 4">
        <text>[thioredoxin]-disulfide + L-methionine + H2O = L-methionine (S)-S-oxide + [thioredoxin]-dithiol</text>
        <dbReference type="Rhea" id="RHEA:19993"/>
        <dbReference type="Rhea" id="RHEA-COMP:10698"/>
        <dbReference type="Rhea" id="RHEA-COMP:10700"/>
        <dbReference type="ChEBI" id="CHEBI:15377"/>
        <dbReference type="ChEBI" id="CHEBI:29950"/>
        <dbReference type="ChEBI" id="CHEBI:50058"/>
        <dbReference type="ChEBI" id="CHEBI:57844"/>
        <dbReference type="ChEBI" id="CHEBI:58772"/>
        <dbReference type="EC" id="1.8.4.11"/>
    </reaction>
</comment>
<sequence length="158" mass="18445">MNEIYFAGGCFWGVEEYFSRIDGVVETKVGYANGTKKNPTYEEVCTGTTRHAETVYIRYDESVITLEELLQKFFNIIDPTLLNRQGGDIGNQYRTGVYYVNEKDKNIIAKYMDEVQKNYKEKIVTELLPLSSFYLAEEYHQKYLKKNPNGYCHIDLSR</sequence>
<name>A0A4Z0D751_9FIRM</name>
<evidence type="ECO:0000313" key="6">
    <source>
        <dbReference type="EMBL" id="TFZ40713.1"/>
    </source>
</evidence>
<dbReference type="GO" id="GO:0033744">
    <property type="term" value="F:L-methionine:thioredoxin-disulfide S-oxidoreductase activity"/>
    <property type="evidence" value="ECO:0007669"/>
    <property type="project" value="RHEA"/>
</dbReference>
<feature type="active site" evidence="4">
    <location>
        <position position="10"/>
    </location>
</feature>
<evidence type="ECO:0000313" key="7">
    <source>
        <dbReference type="Proteomes" id="UP000298381"/>
    </source>
</evidence>
<comment type="caution">
    <text evidence="6">The sequence shown here is derived from an EMBL/GenBank/DDBJ whole genome shotgun (WGS) entry which is preliminary data.</text>
</comment>
<dbReference type="Proteomes" id="UP000298381">
    <property type="component" value="Unassembled WGS sequence"/>
</dbReference>
<gene>
    <name evidence="4 6" type="primary">msrA</name>
    <name evidence="6" type="ORF">E4100_03925</name>
</gene>
<organism evidence="6 7">
    <name type="scientific">Soehngenia longivitae</name>
    <dbReference type="NCBI Taxonomy" id="2562294"/>
    <lineage>
        <taxon>Bacteria</taxon>
        <taxon>Bacillati</taxon>
        <taxon>Bacillota</taxon>
        <taxon>Tissierellia</taxon>
        <taxon>Tissierellales</taxon>
        <taxon>Tissierellaceae</taxon>
        <taxon>Soehngenia</taxon>
    </lineage>
</organism>
<keyword evidence="1 4" id="KW-0560">Oxidoreductase</keyword>
<evidence type="ECO:0000259" key="5">
    <source>
        <dbReference type="Pfam" id="PF01625"/>
    </source>
</evidence>
<protein>
    <recommendedName>
        <fullName evidence="4">Peptide methionine sulfoxide reductase MsrA</fullName>
        <shortName evidence="4">Protein-methionine-S-oxide reductase</shortName>
        <ecNumber evidence="4">1.8.4.11</ecNumber>
    </recommendedName>
    <alternativeName>
        <fullName evidence="4">Peptide-methionine (S)-S-oxide reductase</fullName>
        <shortName evidence="4">Peptide Met(O) reductase</shortName>
    </alternativeName>
</protein>
<dbReference type="EC" id="1.8.4.11" evidence="4"/>
<evidence type="ECO:0000256" key="4">
    <source>
        <dbReference type="HAMAP-Rule" id="MF_01401"/>
    </source>
</evidence>
<accession>A0A4Z0D751</accession>
<evidence type="ECO:0000256" key="3">
    <source>
        <dbReference type="ARBA" id="ARBA00048782"/>
    </source>
</evidence>
<dbReference type="EMBL" id="SRIB01000004">
    <property type="protein sequence ID" value="TFZ40713.1"/>
    <property type="molecule type" value="Genomic_DNA"/>
</dbReference>
<dbReference type="InterPro" id="IPR036509">
    <property type="entry name" value="Met_Sox_Rdtase_MsrA_sf"/>
</dbReference>
<evidence type="ECO:0000256" key="1">
    <source>
        <dbReference type="ARBA" id="ARBA00023002"/>
    </source>
</evidence>
<dbReference type="PANTHER" id="PTHR42799:SF2">
    <property type="entry name" value="MITOCHONDRIAL PEPTIDE METHIONINE SULFOXIDE REDUCTASE"/>
    <property type="match status" value="1"/>
</dbReference>
<dbReference type="InterPro" id="IPR002569">
    <property type="entry name" value="Met_Sox_Rdtase_MsrA_dom"/>
</dbReference>
<dbReference type="AlphaFoldDB" id="A0A4Z0D751"/>
<comment type="catalytic activity">
    <reaction evidence="2 4">
        <text>L-methionyl-[protein] + [thioredoxin]-disulfide + H2O = L-methionyl-(S)-S-oxide-[protein] + [thioredoxin]-dithiol</text>
        <dbReference type="Rhea" id="RHEA:14217"/>
        <dbReference type="Rhea" id="RHEA-COMP:10698"/>
        <dbReference type="Rhea" id="RHEA-COMP:10700"/>
        <dbReference type="Rhea" id="RHEA-COMP:12313"/>
        <dbReference type="Rhea" id="RHEA-COMP:12315"/>
        <dbReference type="ChEBI" id="CHEBI:15377"/>
        <dbReference type="ChEBI" id="CHEBI:16044"/>
        <dbReference type="ChEBI" id="CHEBI:29950"/>
        <dbReference type="ChEBI" id="CHEBI:44120"/>
        <dbReference type="ChEBI" id="CHEBI:50058"/>
        <dbReference type="EC" id="1.8.4.11"/>
    </reaction>
</comment>
<dbReference type="SUPFAM" id="SSF55068">
    <property type="entry name" value="Peptide methionine sulfoxide reductase"/>
    <property type="match status" value="1"/>
</dbReference>
<dbReference type="NCBIfam" id="TIGR00401">
    <property type="entry name" value="msrA"/>
    <property type="match status" value="1"/>
</dbReference>
<evidence type="ECO:0000256" key="2">
    <source>
        <dbReference type="ARBA" id="ARBA00047806"/>
    </source>
</evidence>
<reference evidence="6 7" key="1">
    <citation type="submission" date="2019-03" db="EMBL/GenBank/DDBJ databases">
        <title>Draft genome sequence data and analysis of a Fermenting Bacterium, Soehngenia longevitae strain 1933PT, isolated from petroleum reservoir in Azerbaijan.</title>
        <authorList>
            <person name="Grouzdev D.S."/>
            <person name="Bidzhieva S.K."/>
            <person name="Sokolova D.S."/>
            <person name="Tourova T.P."/>
            <person name="Poltaraus A.B."/>
            <person name="Nazina T.N."/>
        </authorList>
    </citation>
    <scope>NUCLEOTIDE SEQUENCE [LARGE SCALE GENOMIC DNA]</scope>
    <source>
        <strain evidence="6 7">1933P</strain>
    </source>
</reference>
<comment type="function">
    <text evidence="4">Has an important function as a repair enzyme for proteins that have been inactivated by oxidation. Catalyzes the reversible oxidation-reduction of methionine sulfoxide in proteins to methionine.</text>
</comment>
<dbReference type="Gene3D" id="3.30.1060.10">
    <property type="entry name" value="Peptide methionine sulphoxide reductase MsrA"/>
    <property type="match status" value="1"/>
</dbReference>
<dbReference type="HAMAP" id="MF_01401">
    <property type="entry name" value="MsrA"/>
    <property type="match status" value="1"/>
</dbReference>
<dbReference type="GO" id="GO:0008113">
    <property type="term" value="F:peptide-methionine (S)-S-oxide reductase activity"/>
    <property type="evidence" value="ECO:0007669"/>
    <property type="project" value="UniProtKB-UniRule"/>
</dbReference>
<feature type="domain" description="Peptide methionine sulphoxide reductase MsrA" evidence="5">
    <location>
        <begin position="3"/>
        <end position="153"/>
    </location>
</feature>
<dbReference type="Pfam" id="PF01625">
    <property type="entry name" value="PMSR"/>
    <property type="match status" value="1"/>
</dbReference>
<keyword evidence="7" id="KW-1185">Reference proteome</keyword>
<dbReference type="RefSeq" id="WP_135270739.1">
    <property type="nucleotide sequence ID" value="NZ_SRIB01000004.1"/>
</dbReference>
<dbReference type="PANTHER" id="PTHR42799">
    <property type="entry name" value="MITOCHONDRIAL PEPTIDE METHIONINE SULFOXIDE REDUCTASE"/>
    <property type="match status" value="1"/>
</dbReference>
<proteinExistence type="inferred from homology"/>
<dbReference type="OrthoDB" id="4174719at2"/>